<comment type="similarity">
    <text evidence="11">Belongs to the tRNA nucleotidyltransferase/poly(A) polymerase family. Bacterial CCA-adding enzyme type 1 subfamily.</text>
</comment>
<dbReference type="PROSITE" id="PS51831">
    <property type="entry name" value="HD"/>
    <property type="match status" value="1"/>
</dbReference>
<comment type="catalytic activity">
    <reaction evidence="11">
        <text>a tRNA with a 3' CCA end + 2 CTP + ATP = a tRNA with a 3' CCACCA end + 3 diphosphate</text>
        <dbReference type="Rhea" id="RHEA:76235"/>
        <dbReference type="Rhea" id="RHEA-COMP:10468"/>
        <dbReference type="Rhea" id="RHEA-COMP:18655"/>
        <dbReference type="ChEBI" id="CHEBI:30616"/>
        <dbReference type="ChEBI" id="CHEBI:33019"/>
        <dbReference type="ChEBI" id="CHEBI:37563"/>
        <dbReference type="ChEBI" id="CHEBI:83071"/>
        <dbReference type="ChEBI" id="CHEBI:195187"/>
    </reaction>
</comment>
<dbReference type="InterPro" id="IPR050124">
    <property type="entry name" value="tRNA_CCA-adding_enzyme"/>
</dbReference>
<keyword evidence="4 11" id="KW-0548">Nucleotidyltransferase</keyword>
<dbReference type="SUPFAM" id="SSF81301">
    <property type="entry name" value="Nucleotidyltransferase"/>
    <property type="match status" value="1"/>
</dbReference>
<dbReference type="HAMAP" id="MF_01261">
    <property type="entry name" value="CCA_bact_type1"/>
    <property type="match status" value="1"/>
</dbReference>
<dbReference type="PIRSF" id="PIRSF000813">
    <property type="entry name" value="CCA_bact"/>
    <property type="match status" value="1"/>
</dbReference>
<keyword evidence="11" id="KW-0511">Multifunctional enzyme</keyword>
<keyword evidence="1 11" id="KW-0533">Nickel</keyword>
<gene>
    <name evidence="11 13" type="primary">cca</name>
    <name evidence="13" type="ORF">NCTC12742_00086</name>
</gene>
<dbReference type="GO" id="GO:0005524">
    <property type="term" value="F:ATP binding"/>
    <property type="evidence" value="ECO:0007669"/>
    <property type="project" value="UniProtKB-UniRule"/>
</dbReference>
<proteinExistence type="inferred from homology"/>
<dbReference type="GO" id="GO:0000049">
    <property type="term" value="F:tRNA binding"/>
    <property type="evidence" value="ECO:0007669"/>
    <property type="project" value="UniProtKB-UniRule"/>
</dbReference>
<dbReference type="Gene3D" id="1.10.3090.10">
    <property type="entry name" value="cca-adding enzyme, domain 2"/>
    <property type="match status" value="1"/>
</dbReference>
<evidence type="ECO:0000256" key="1">
    <source>
        <dbReference type="ARBA" id="ARBA00022596"/>
    </source>
</evidence>
<organism evidence="13 14">
    <name type="scientific">Neisseria weaveri</name>
    <dbReference type="NCBI Taxonomy" id="28091"/>
    <lineage>
        <taxon>Bacteria</taxon>
        <taxon>Pseudomonadati</taxon>
        <taxon>Pseudomonadota</taxon>
        <taxon>Betaproteobacteria</taxon>
        <taxon>Neisseriales</taxon>
        <taxon>Neisseriaceae</taxon>
        <taxon>Neisseria</taxon>
    </lineage>
</organism>
<keyword evidence="8 11" id="KW-0067">ATP-binding</keyword>
<comment type="cofactor">
    <cofactor evidence="11">
        <name>Ni(2+)</name>
        <dbReference type="ChEBI" id="CHEBI:49786"/>
    </cofactor>
    <text evidence="11">Nickel for phosphatase activity.</text>
</comment>
<keyword evidence="11" id="KW-0378">Hydrolase</keyword>
<dbReference type="Gene3D" id="3.30.460.10">
    <property type="entry name" value="Beta Polymerase, domain 2"/>
    <property type="match status" value="1"/>
</dbReference>
<dbReference type="Pfam" id="PF12627">
    <property type="entry name" value="PolyA_pol_RNAbd"/>
    <property type="match status" value="1"/>
</dbReference>
<sequence>MQIYLVGGAVRDALLNIPVKDKDWVVVGADAEEMVKAGYQPVGKDFPVFLHPETREEYALARTERKTAKGYAGFAFYADKTISLEQDLLRRDLTINAMAQNSDGLIIDPFGGRKDLENGILRHVSPAFAEDPVRILRIARFAARYGFKIAGETMLLMKSMVASGEVDALVAERVWQELAKGLMEKQPQRMIEVLHECGALKILLPEVDALFGVPQRADYHPEVDSGIHTLMVLEKAASMNLSLPERYAALLHDLGKALTPADILPKHYGHDLAGVIPVQNVNRRWKVPKPCAELAEMVCRWHIIFHSVFTLQAKTVLKTLKQADAFRRPERFKAALNVCIADIRGRLNFENAPYPQREHWLSMLALAEQIDTAAIAAEFKERPKLIADAIDRARLAAMKTAHEAQRKEHEGQRH</sequence>
<comment type="catalytic activity">
    <reaction evidence="11">
        <text>a tRNA precursor + 2 CTP + ATP = a tRNA with a 3' CCA end + 3 diphosphate</text>
        <dbReference type="Rhea" id="RHEA:14433"/>
        <dbReference type="Rhea" id="RHEA-COMP:10465"/>
        <dbReference type="Rhea" id="RHEA-COMP:10468"/>
        <dbReference type="ChEBI" id="CHEBI:30616"/>
        <dbReference type="ChEBI" id="CHEBI:33019"/>
        <dbReference type="ChEBI" id="CHEBI:37563"/>
        <dbReference type="ChEBI" id="CHEBI:74896"/>
        <dbReference type="ChEBI" id="CHEBI:83071"/>
        <dbReference type="EC" id="2.7.7.72"/>
    </reaction>
</comment>
<evidence type="ECO:0000256" key="8">
    <source>
        <dbReference type="ARBA" id="ARBA00022840"/>
    </source>
</evidence>
<evidence type="ECO:0000256" key="11">
    <source>
        <dbReference type="HAMAP-Rule" id="MF_01261"/>
    </source>
</evidence>
<evidence type="ECO:0000256" key="6">
    <source>
        <dbReference type="ARBA" id="ARBA00022741"/>
    </source>
</evidence>
<dbReference type="AlphaFoldDB" id="A0A448VHH2"/>
<dbReference type="RefSeq" id="WP_004284658.1">
    <property type="nucleotide sequence ID" value="NZ_CAUJRG010000003.1"/>
</dbReference>
<feature type="binding site" evidence="11">
    <location>
        <position position="21"/>
    </location>
    <ligand>
        <name>Mg(2+)</name>
        <dbReference type="ChEBI" id="CHEBI:18420"/>
    </ligand>
</feature>
<keyword evidence="10 11" id="KW-0694">RNA-binding</keyword>
<dbReference type="InterPro" id="IPR006674">
    <property type="entry name" value="HD_domain"/>
</dbReference>
<dbReference type="PANTHER" id="PTHR47545">
    <property type="entry name" value="MULTIFUNCTIONAL CCA PROTEIN"/>
    <property type="match status" value="1"/>
</dbReference>
<feature type="binding site" evidence="11">
    <location>
        <position position="140"/>
    </location>
    <ligand>
        <name>ATP</name>
        <dbReference type="ChEBI" id="CHEBI:30616"/>
    </ligand>
</feature>
<feature type="binding site" evidence="11">
    <location>
        <position position="137"/>
    </location>
    <ligand>
        <name>ATP</name>
        <dbReference type="ChEBI" id="CHEBI:30616"/>
    </ligand>
</feature>
<dbReference type="PANTHER" id="PTHR47545:SF1">
    <property type="entry name" value="MULTIFUNCTIONAL CCA PROTEIN"/>
    <property type="match status" value="1"/>
</dbReference>
<dbReference type="Pfam" id="PF01966">
    <property type="entry name" value="HD"/>
    <property type="match status" value="1"/>
</dbReference>
<evidence type="ECO:0000256" key="7">
    <source>
        <dbReference type="ARBA" id="ARBA00022800"/>
    </source>
</evidence>
<evidence type="ECO:0000256" key="3">
    <source>
        <dbReference type="ARBA" id="ARBA00022694"/>
    </source>
</evidence>
<dbReference type="GO" id="GO:0004810">
    <property type="term" value="F:CCA tRNA nucleotidyltransferase activity"/>
    <property type="evidence" value="ECO:0007669"/>
    <property type="project" value="UniProtKB-UniRule"/>
</dbReference>
<dbReference type="Proteomes" id="UP000272771">
    <property type="component" value="Chromosome"/>
</dbReference>
<dbReference type="InterPro" id="IPR032828">
    <property type="entry name" value="PolyA_RNA-bd"/>
</dbReference>
<protein>
    <recommendedName>
        <fullName evidence="11">Multifunctional CCA protein</fullName>
    </recommendedName>
    <domain>
        <recommendedName>
            <fullName evidence="11">CCA-adding enzyme</fullName>
            <ecNumber evidence="11">2.7.7.72</ecNumber>
        </recommendedName>
        <alternativeName>
            <fullName evidence="11">CCA tRNA nucleotidyltransferase</fullName>
        </alternativeName>
        <alternativeName>
            <fullName evidence="11">tRNA CCA-pyrophosphorylase</fullName>
        </alternativeName>
        <alternativeName>
            <fullName evidence="11">tRNA adenylyl-/cytidylyl-transferase</fullName>
        </alternativeName>
        <alternativeName>
            <fullName evidence="11">tRNA nucleotidyltransferase</fullName>
        </alternativeName>
        <alternativeName>
            <fullName evidence="11">tRNA-NT</fullName>
        </alternativeName>
    </domain>
    <domain>
        <recommendedName>
            <fullName evidence="11">2'-nucleotidase</fullName>
            <ecNumber evidence="11">3.1.3.-</ecNumber>
        </recommendedName>
    </domain>
    <domain>
        <recommendedName>
            <fullName evidence="11">2',3'-cyclic phosphodiesterase</fullName>
            <ecNumber evidence="11">3.1.4.-</ecNumber>
        </recommendedName>
    </domain>
    <domain>
        <recommendedName>
            <fullName evidence="11">Phosphatase</fullName>
        </recommendedName>
    </domain>
</protein>
<keyword evidence="9 11" id="KW-0460">Magnesium</keyword>
<comment type="function">
    <text evidence="11">Catalyzes the addition and repair of the essential 3'-terminal CCA sequence in tRNAs without using a nucleic acid template. Adds these three nucleotides in the order of C, C, and A to the tRNA nucleotide-73, using CTP and ATP as substrates and producing inorganic pyrophosphate. tRNA 3'-terminal CCA addition is required both for tRNA processing and repair. Also involved in tRNA surveillance by mediating tandem CCA addition to generate a CCACCA at the 3' terminus of unstable tRNAs. While stable tRNAs receive only 3'-terminal CCA, unstable tRNAs are marked with CCACCA and rapidly degraded.</text>
</comment>
<dbReference type="InterPro" id="IPR012006">
    <property type="entry name" value="CCA_bact"/>
</dbReference>
<feature type="binding site" evidence="11">
    <location>
        <position position="91"/>
    </location>
    <ligand>
        <name>CTP</name>
        <dbReference type="ChEBI" id="CHEBI:37563"/>
    </ligand>
</feature>
<dbReference type="STRING" id="28091.SAMEA3174300_00742"/>
<feature type="domain" description="HD" evidence="12">
    <location>
        <begin position="225"/>
        <end position="326"/>
    </location>
</feature>
<dbReference type="EMBL" id="LR134533">
    <property type="protein sequence ID" value="VEJ49216.1"/>
    <property type="molecule type" value="Genomic_DNA"/>
</dbReference>
<comment type="miscellaneous">
    <text evidence="11">A single active site specifically recognizes both ATP and CTP and is responsible for their addition.</text>
</comment>
<keyword evidence="14" id="KW-1185">Reference proteome</keyword>
<feature type="binding site" evidence="11">
    <location>
        <position position="137"/>
    </location>
    <ligand>
        <name>CTP</name>
        <dbReference type="ChEBI" id="CHEBI:37563"/>
    </ligand>
</feature>
<feature type="binding site" evidence="11">
    <location>
        <position position="140"/>
    </location>
    <ligand>
        <name>CTP</name>
        <dbReference type="ChEBI" id="CHEBI:37563"/>
    </ligand>
</feature>
<dbReference type="InterPro" id="IPR043519">
    <property type="entry name" value="NT_sf"/>
</dbReference>
<evidence type="ECO:0000256" key="5">
    <source>
        <dbReference type="ARBA" id="ARBA00022723"/>
    </source>
</evidence>
<reference evidence="13 14" key="1">
    <citation type="submission" date="2018-12" db="EMBL/GenBank/DDBJ databases">
        <authorList>
            <consortium name="Pathogen Informatics"/>
        </authorList>
    </citation>
    <scope>NUCLEOTIDE SEQUENCE [LARGE SCALE GENOMIC DNA]</scope>
    <source>
        <strain evidence="13 14">NCTC12742</strain>
    </source>
</reference>
<dbReference type="GO" id="GO:0001680">
    <property type="term" value="P:tRNA 3'-terminal CCA addition"/>
    <property type="evidence" value="ECO:0007669"/>
    <property type="project" value="UniProtKB-UniRule"/>
</dbReference>
<dbReference type="CDD" id="cd00077">
    <property type="entry name" value="HDc"/>
    <property type="match status" value="1"/>
</dbReference>
<feature type="binding site" evidence="11">
    <location>
        <position position="23"/>
    </location>
    <ligand>
        <name>Mg(2+)</name>
        <dbReference type="ChEBI" id="CHEBI:18420"/>
    </ligand>
</feature>
<feature type="binding site" evidence="11">
    <location>
        <position position="8"/>
    </location>
    <ligand>
        <name>ATP</name>
        <dbReference type="ChEBI" id="CHEBI:30616"/>
    </ligand>
</feature>
<keyword evidence="3 11" id="KW-0819">tRNA processing</keyword>
<dbReference type="EC" id="2.7.7.72" evidence="11"/>
<dbReference type="InterPro" id="IPR002646">
    <property type="entry name" value="PolA_pol_head_dom"/>
</dbReference>
<keyword evidence="7 11" id="KW-0692">RNA repair</keyword>
<dbReference type="GO" id="GO:0004112">
    <property type="term" value="F:cyclic-nucleotide phosphodiesterase activity"/>
    <property type="evidence" value="ECO:0007669"/>
    <property type="project" value="UniProtKB-UniRule"/>
</dbReference>
<dbReference type="GO" id="GO:0160016">
    <property type="term" value="F:CCACCA tRNA nucleotidyltransferase activity"/>
    <property type="evidence" value="ECO:0007669"/>
    <property type="project" value="RHEA"/>
</dbReference>
<dbReference type="EC" id="3.1.3.-" evidence="11"/>
<dbReference type="GO" id="GO:0016791">
    <property type="term" value="F:phosphatase activity"/>
    <property type="evidence" value="ECO:0007669"/>
    <property type="project" value="UniProtKB-UniRule"/>
</dbReference>
<evidence type="ECO:0000259" key="12">
    <source>
        <dbReference type="PROSITE" id="PS51831"/>
    </source>
</evidence>
<evidence type="ECO:0000256" key="9">
    <source>
        <dbReference type="ARBA" id="ARBA00022842"/>
    </source>
</evidence>
<evidence type="ECO:0000256" key="10">
    <source>
        <dbReference type="ARBA" id="ARBA00022884"/>
    </source>
</evidence>
<keyword evidence="6 11" id="KW-0547">Nucleotide-binding</keyword>
<dbReference type="EC" id="3.1.4.-" evidence="11"/>
<evidence type="ECO:0000256" key="4">
    <source>
        <dbReference type="ARBA" id="ARBA00022695"/>
    </source>
</evidence>
<dbReference type="InterPro" id="IPR003607">
    <property type="entry name" value="HD/PDEase_dom"/>
</dbReference>
<feature type="binding site" evidence="11">
    <location>
        <position position="8"/>
    </location>
    <ligand>
        <name>CTP</name>
        <dbReference type="ChEBI" id="CHEBI:37563"/>
    </ligand>
</feature>
<dbReference type="OrthoDB" id="9805698at2"/>
<dbReference type="GO" id="GO:0042245">
    <property type="term" value="P:RNA repair"/>
    <property type="evidence" value="ECO:0007669"/>
    <property type="project" value="UniProtKB-KW"/>
</dbReference>
<accession>A0A448VHH2</accession>
<name>A0A448VHH2_9NEIS</name>
<feature type="binding site" evidence="11">
    <location>
        <position position="11"/>
    </location>
    <ligand>
        <name>ATP</name>
        <dbReference type="ChEBI" id="CHEBI:30616"/>
    </ligand>
</feature>
<comment type="cofactor">
    <cofactor evidence="11">
        <name>Mg(2+)</name>
        <dbReference type="ChEBI" id="CHEBI:18420"/>
    </cofactor>
    <text evidence="11">Magnesium is required for nucleotidyltransferase activity.</text>
</comment>
<dbReference type="Pfam" id="PF01743">
    <property type="entry name" value="PolyA_pol"/>
    <property type="match status" value="1"/>
</dbReference>
<feature type="binding site" evidence="11">
    <location>
        <position position="91"/>
    </location>
    <ligand>
        <name>ATP</name>
        <dbReference type="ChEBI" id="CHEBI:30616"/>
    </ligand>
</feature>
<dbReference type="HAMAP" id="MF_01262">
    <property type="entry name" value="CCA_bact_type2"/>
    <property type="match status" value="1"/>
</dbReference>
<evidence type="ECO:0000313" key="13">
    <source>
        <dbReference type="EMBL" id="VEJ49216.1"/>
    </source>
</evidence>
<comment type="domain">
    <text evidence="11">Comprises two domains: an N-terminal domain containing the nucleotidyltransferase activity and a C-terminal HD domain associated with both phosphodiesterase and phosphatase activities.</text>
</comment>
<comment type="subunit">
    <text evidence="11">Monomer. Can also form homodimers and oligomers.</text>
</comment>
<evidence type="ECO:0000313" key="14">
    <source>
        <dbReference type="Proteomes" id="UP000272771"/>
    </source>
</evidence>
<dbReference type="SUPFAM" id="SSF81891">
    <property type="entry name" value="Poly A polymerase C-terminal region-like"/>
    <property type="match status" value="1"/>
</dbReference>
<dbReference type="NCBIfam" id="NF008137">
    <property type="entry name" value="PRK10885.1"/>
    <property type="match status" value="1"/>
</dbReference>
<keyword evidence="2 11" id="KW-0808">Transferase</keyword>
<dbReference type="GO" id="GO:0000287">
    <property type="term" value="F:magnesium ion binding"/>
    <property type="evidence" value="ECO:0007669"/>
    <property type="project" value="UniProtKB-UniRule"/>
</dbReference>
<dbReference type="CDD" id="cd05398">
    <property type="entry name" value="NT_ClassII-CCAase"/>
    <property type="match status" value="1"/>
</dbReference>
<feature type="binding site" evidence="11">
    <location>
        <position position="11"/>
    </location>
    <ligand>
        <name>CTP</name>
        <dbReference type="ChEBI" id="CHEBI:37563"/>
    </ligand>
</feature>
<keyword evidence="5 11" id="KW-0479">Metal-binding</keyword>
<evidence type="ECO:0000256" key="2">
    <source>
        <dbReference type="ARBA" id="ARBA00022679"/>
    </source>
</evidence>